<accession>A0AAE9ACV2</accession>
<evidence type="ECO:0000313" key="1">
    <source>
        <dbReference type="EMBL" id="ULT93635.1"/>
    </source>
</evidence>
<gene>
    <name evidence="1" type="ORF">L3Y34_003258</name>
</gene>
<protein>
    <submittedName>
        <fullName evidence="1">Uncharacterized protein</fullName>
    </submittedName>
</protein>
<dbReference type="Proteomes" id="UP000827892">
    <property type="component" value="Chromosome IV"/>
</dbReference>
<proteinExistence type="predicted"/>
<dbReference type="AlphaFoldDB" id="A0AAE9ACV2"/>
<organism evidence="1 2">
    <name type="scientific">Caenorhabditis briggsae</name>
    <dbReference type="NCBI Taxonomy" id="6238"/>
    <lineage>
        <taxon>Eukaryota</taxon>
        <taxon>Metazoa</taxon>
        <taxon>Ecdysozoa</taxon>
        <taxon>Nematoda</taxon>
        <taxon>Chromadorea</taxon>
        <taxon>Rhabditida</taxon>
        <taxon>Rhabditina</taxon>
        <taxon>Rhabditomorpha</taxon>
        <taxon>Rhabditoidea</taxon>
        <taxon>Rhabditidae</taxon>
        <taxon>Peloderinae</taxon>
        <taxon>Caenorhabditis</taxon>
    </lineage>
</organism>
<dbReference type="EMBL" id="CP090894">
    <property type="protein sequence ID" value="ULT93635.1"/>
    <property type="molecule type" value="Genomic_DNA"/>
</dbReference>
<sequence>MVLSKPLPYDCNRHIIMHMEPNLRDLIISIRIRNCKSPVETTMKKNCQRTLIYGTIT</sequence>
<evidence type="ECO:0000313" key="2">
    <source>
        <dbReference type="Proteomes" id="UP000827892"/>
    </source>
</evidence>
<reference evidence="1 2" key="1">
    <citation type="submission" date="2022-05" db="EMBL/GenBank/DDBJ databases">
        <title>Chromosome-level reference genomes for two strains of Caenorhabditis briggsae: an improved platform for comparative genomics.</title>
        <authorList>
            <person name="Stevens L."/>
            <person name="Andersen E.C."/>
        </authorList>
    </citation>
    <scope>NUCLEOTIDE SEQUENCE [LARGE SCALE GENOMIC DNA]</scope>
    <source>
        <strain evidence="1">QX1410_ONT</strain>
        <tissue evidence="1">Whole-organism</tissue>
    </source>
</reference>
<name>A0AAE9ACV2_CAEBR</name>